<dbReference type="EC" id="2.3.1.39" evidence="1"/>
<evidence type="ECO:0000256" key="2">
    <source>
        <dbReference type="ARBA" id="ARBA00022679"/>
    </source>
</evidence>
<dbReference type="InterPro" id="IPR001227">
    <property type="entry name" value="Ac_transferase_dom_sf"/>
</dbReference>
<evidence type="ECO:0000313" key="6">
    <source>
        <dbReference type="EMBL" id="SNT45486.1"/>
    </source>
</evidence>
<evidence type="ECO:0000259" key="5">
    <source>
        <dbReference type="Pfam" id="PF21124"/>
    </source>
</evidence>
<dbReference type="InterPro" id="IPR016035">
    <property type="entry name" value="Acyl_Trfase/lysoPLipase"/>
</dbReference>
<dbReference type="OrthoDB" id="5123945at2"/>
<dbReference type="GO" id="GO:0004314">
    <property type="term" value="F:[acyl-carrier-protein] S-malonyltransferase activity"/>
    <property type="evidence" value="ECO:0007669"/>
    <property type="project" value="UniProtKB-EC"/>
</dbReference>
<organism evidence="6 7">
    <name type="scientific">Streptosporangium subroseum</name>
    <dbReference type="NCBI Taxonomy" id="106412"/>
    <lineage>
        <taxon>Bacteria</taxon>
        <taxon>Bacillati</taxon>
        <taxon>Actinomycetota</taxon>
        <taxon>Actinomycetes</taxon>
        <taxon>Streptosporangiales</taxon>
        <taxon>Streptosporangiaceae</taxon>
        <taxon>Streptosporangium</taxon>
    </lineage>
</organism>
<dbReference type="SUPFAM" id="SSF52151">
    <property type="entry name" value="FabD/lysophospholipase-like"/>
    <property type="match status" value="1"/>
</dbReference>
<protein>
    <recommendedName>
        <fullName evidence="1">[acyl-carrier-protein] S-malonyltransferase</fullName>
        <ecNumber evidence="1">2.3.1.39</ecNumber>
    </recommendedName>
</protein>
<dbReference type="PANTHER" id="PTHR42681:SF1">
    <property type="entry name" value="MALONYL-COA-ACYL CARRIER PROTEIN TRANSACYLASE, MITOCHONDRIAL"/>
    <property type="match status" value="1"/>
</dbReference>
<dbReference type="InterPro" id="IPR050858">
    <property type="entry name" value="Mal-CoA-ACP_Trans/PKS_FabD"/>
</dbReference>
<evidence type="ECO:0000256" key="1">
    <source>
        <dbReference type="ARBA" id="ARBA00013258"/>
    </source>
</evidence>
<dbReference type="PANTHER" id="PTHR42681">
    <property type="entry name" value="MALONYL-COA-ACYL CARRIER PROTEIN TRANSACYLASE, MITOCHONDRIAL"/>
    <property type="match status" value="1"/>
</dbReference>
<evidence type="ECO:0000313" key="7">
    <source>
        <dbReference type="Proteomes" id="UP000198282"/>
    </source>
</evidence>
<feature type="domain" description="Malonyl-CoA-[acyl-carrier-protein] transacylase small" evidence="5">
    <location>
        <begin position="134"/>
        <end position="191"/>
    </location>
</feature>
<dbReference type="InterPro" id="IPR049416">
    <property type="entry name" value="VinK-like_small"/>
</dbReference>
<sequence>MTAAIVFPALSPVRRNDLGTFLMIHPFARRRLAEADDALGYHLADALADAPPDDDYAEPVQVAVFVACLALAEWAEERLGAAPEYCVGPSFGERAALAYTGALPFADAVRLVDEIARVERRYFATEHRDIVTHSFVRVPAERLDALLADLEWHEISGRLDADFHMVSLREAELAGFKAAISAVGGYSMYTMRPPAHASLFTGVRAQMEQVCAQYTLSAPRMPIVSYQDGAVLTDPQALRTSLLDGFVRPIRWIEAVRSLRELGVDRLWVAGPDAMFSRLRATADNFDVELCDLRRALVRPRRPSTTSG</sequence>
<reference evidence="6 7" key="1">
    <citation type="submission" date="2017-06" db="EMBL/GenBank/DDBJ databases">
        <authorList>
            <person name="Kim H.J."/>
            <person name="Triplett B.A."/>
        </authorList>
    </citation>
    <scope>NUCLEOTIDE SEQUENCE [LARGE SCALE GENOMIC DNA]</scope>
    <source>
        <strain evidence="6 7">CGMCC 4.2132</strain>
    </source>
</reference>
<proteinExistence type="predicted"/>
<dbReference type="Pfam" id="PF21124">
    <property type="entry name" value="VinK_C"/>
    <property type="match status" value="1"/>
</dbReference>
<evidence type="ECO:0000256" key="3">
    <source>
        <dbReference type="ARBA" id="ARBA00023315"/>
    </source>
</evidence>
<dbReference type="GO" id="GO:0006633">
    <property type="term" value="P:fatty acid biosynthetic process"/>
    <property type="evidence" value="ECO:0007669"/>
    <property type="project" value="TreeGrafter"/>
</dbReference>
<dbReference type="EMBL" id="FZOD01000045">
    <property type="protein sequence ID" value="SNT45486.1"/>
    <property type="molecule type" value="Genomic_DNA"/>
</dbReference>
<name>A0A239MRW0_9ACTN</name>
<evidence type="ECO:0000256" key="4">
    <source>
        <dbReference type="ARBA" id="ARBA00048462"/>
    </source>
</evidence>
<keyword evidence="7" id="KW-1185">Reference proteome</keyword>
<dbReference type="AlphaFoldDB" id="A0A239MRW0"/>
<gene>
    <name evidence="6" type="ORF">SAMN05216276_104513</name>
</gene>
<keyword evidence="3" id="KW-0012">Acyltransferase</keyword>
<accession>A0A239MRW0</accession>
<keyword evidence="2 6" id="KW-0808">Transferase</keyword>
<dbReference type="Gene3D" id="3.40.366.10">
    <property type="entry name" value="Malonyl-Coenzyme A Acyl Carrier Protein, domain 2"/>
    <property type="match status" value="2"/>
</dbReference>
<comment type="catalytic activity">
    <reaction evidence="4">
        <text>holo-[ACP] + malonyl-CoA = malonyl-[ACP] + CoA</text>
        <dbReference type="Rhea" id="RHEA:41792"/>
        <dbReference type="Rhea" id="RHEA-COMP:9623"/>
        <dbReference type="Rhea" id="RHEA-COMP:9685"/>
        <dbReference type="ChEBI" id="CHEBI:57287"/>
        <dbReference type="ChEBI" id="CHEBI:57384"/>
        <dbReference type="ChEBI" id="CHEBI:64479"/>
        <dbReference type="ChEBI" id="CHEBI:78449"/>
        <dbReference type="EC" id="2.3.1.39"/>
    </reaction>
</comment>
<dbReference type="RefSeq" id="WP_089211259.1">
    <property type="nucleotide sequence ID" value="NZ_FZOD01000045.1"/>
</dbReference>
<dbReference type="Proteomes" id="UP000198282">
    <property type="component" value="Unassembled WGS sequence"/>
</dbReference>